<keyword evidence="7" id="KW-1185">Reference proteome</keyword>
<organism evidence="6 7">
    <name type="scientific">Arthrobacter glacialis</name>
    <dbReference type="NCBI Taxonomy" id="1664"/>
    <lineage>
        <taxon>Bacteria</taxon>
        <taxon>Bacillati</taxon>
        <taxon>Actinomycetota</taxon>
        <taxon>Actinomycetes</taxon>
        <taxon>Micrococcales</taxon>
        <taxon>Micrococcaceae</taxon>
        <taxon>Arthrobacter</taxon>
    </lineage>
</organism>
<dbReference type="CDD" id="cd08946">
    <property type="entry name" value="SDR_e"/>
    <property type="match status" value="1"/>
</dbReference>
<comment type="similarity">
    <text evidence="1">Belongs to the NAD(P)-dependent epimerase/dehydratase family.</text>
</comment>
<gene>
    <name evidence="6" type="ORF">CVS27_11630</name>
</gene>
<dbReference type="EMBL" id="PPXC01000008">
    <property type="protein sequence ID" value="POH73171.1"/>
    <property type="molecule type" value="Genomic_DNA"/>
</dbReference>
<feature type="domain" description="NAD-dependent epimerase/dehydratase" evidence="5">
    <location>
        <begin position="11"/>
        <end position="172"/>
    </location>
</feature>
<dbReference type="GO" id="GO:0016491">
    <property type="term" value="F:oxidoreductase activity"/>
    <property type="evidence" value="ECO:0007669"/>
    <property type="project" value="UniProtKB-KW"/>
</dbReference>
<evidence type="ECO:0000259" key="5">
    <source>
        <dbReference type="Pfam" id="PF01370"/>
    </source>
</evidence>
<dbReference type="RefSeq" id="WP_103465916.1">
    <property type="nucleotide sequence ID" value="NZ_PPXC01000008.1"/>
</dbReference>
<accession>A0A2S3ZV87</accession>
<protein>
    <submittedName>
        <fullName evidence="6">Epimerase</fullName>
    </submittedName>
</protein>
<evidence type="ECO:0000256" key="3">
    <source>
        <dbReference type="ARBA" id="ARBA00023027"/>
    </source>
</evidence>
<comment type="caution">
    <text evidence="6">The sequence shown here is derived from an EMBL/GenBank/DDBJ whole genome shotgun (WGS) entry which is preliminary data.</text>
</comment>
<proteinExistence type="inferred from homology"/>
<dbReference type="PANTHER" id="PTHR43103:SF5">
    <property type="entry name" value="4-EPIMERASE, PUTATIVE (AFU_ORTHOLOGUE AFUA_7G00360)-RELATED"/>
    <property type="match status" value="1"/>
</dbReference>
<dbReference type="AlphaFoldDB" id="A0A2S3ZV87"/>
<keyword evidence="3" id="KW-0520">NAD</keyword>
<dbReference type="InterPro" id="IPR001509">
    <property type="entry name" value="Epimerase_deHydtase"/>
</dbReference>
<name>A0A2S3ZV87_ARTGL</name>
<dbReference type="SUPFAM" id="SSF51735">
    <property type="entry name" value="NAD(P)-binding Rossmann-fold domains"/>
    <property type="match status" value="1"/>
</dbReference>
<dbReference type="PANTHER" id="PTHR43103">
    <property type="entry name" value="NUCLEOSIDE-DIPHOSPHATE-SUGAR EPIMERASE"/>
    <property type="match status" value="1"/>
</dbReference>
<sequence length="271" mass="29477">MTISTKPTLWAITGAAGQVGRHLRTTLGSQLGNLLLLDIIDPGPVPPNEKSLIVDLRDFNTVHAALEGVTGIIHLGGIADEADFADLVSANILGTHHVLEAARQHSIRRVVYASSNRATGFYPREGTISPEQPFRPDGLYGVSKAAAETLCRLYSDKFGLEIACLRIGSFEASPSTPRELSTWLSHDDCTRAFNAALAGDYQFTTYYAVSRNTRRWWDLEAGTRIGFHPQDDAENFAPEISGEPTRPQGGAFASPEYTLSRQYNTTPSAGQ</sequence>
<keyword evidence="2" id="KW-0560">Oxidoreductase</keyword>
<evidence type="ECO:0000313" key="6">
    <source>
        <dbReference type="EMBL" id="POH73171.1"/>
    </source>
</evidence>
<evidence type="ECO:0000313" key="7">
    <source>
        <dbReference type="Proteomes" id="UP000237061"/>
    </source>
</evidence>
<dbReference type="Pfam" id="PF01370">
    <property type="entry name" value="Epimerase"/>
    <property type="match status" value="1"/>
</dbReference>
<feature type="compositionally biased region" description="Polar residues" evidence="4">
    <location>
        <begin position="257"/>
        <end position="271"/>
    </location>
</feature>
<dbReference type="Proteomes" id="UP000237061">
    <property type="component" value="Unassembled WGS sequence"/>
</dbReference>
<reference evidence="6 7" key="1">
    <citation type="submission" date="2018-01" db="EMBL/GenBank/DDBJ databases">
        <title>Arthrobacter sp. nov., from glaciers in China.</title>
        <authorList>
            <person name="Liu Q."/>
            <person name="Xin Y.-H."/>
        </authorList>
    </citation>
    <scope>NUCLEOTIDE SEQUENCE [LARGE SCALE GENOMIC DNA]</scope>
    <source>
        <strain evidence="6 7">HLT2-12-2</strain>
    </source>
</reference>
<evidence type="ECO:0000256" key="2">
    <source>
        <dbReference type="ARBA" id="ARBA00023002"/>
    </source>
</evidence>
<feature type="region of interest" description="Disordered" evidence="4">
    <location>
        <begin position="233"/>
        <end position="271"/>
    </location>
</feature>
<dbReference type="Gene3D" id="3.40.50.720">
    <property type="entry name" value="NAD(P)-binding Rossmann-like Domain"/>
    <property type="match status" value="1"/>
</dbReference>
<evidence type="ECO:0000256" key="1">
    <source>
        <dbReference type="ARBA" id="ARBA00007637"/>
    </source>
</evidence>
<evidence type="ECO:0000256" key="4">
    <source>
        <dbReference type="SAM" id="MobiDB-lite"/>
    </source>
</evidence>
<dbReference type="InterPro" id="IPR036291">
    <property type="entry name" value="NAD(P)-bd_dom_sf"/>
</dbReference>